<reference evidence="3 4" key="1">
    <citation type="submission" date="2022-01" db="EMBL/GenBank/DDBJ databases">
        <title>A chromosomal length assembly of Cordylochernes scorpioides.</title>
        <authorList>
            <person name="Zeh D."/>
            <person name="Zeh J."/>
        </authorList>
    </citation>
    <scope>NUCLEOTIDE SEQUENCE [LARGE SCALE GENOMIC DNA]</scope>
    <source>
        <strain evidence="3">IN4F17</strain>
        <tissue evidence="3">Whole Body</tissue>
    </source>
</reference>
<sequence>MILLKRRQRREDREEKTEKRRQRREDREEKTEKRNVENQIRNWFINSSPNIYSITNPPNFIEDISSLSPPPQHIMASFDITSLYLSLPHSLITDSLHSFLSTAGTDNQTIDIILQLTKLCLSMGTFTFQKQYYSQIRGTPLGSPLSSIISEIVLSFLDRWINLTLPSDIYYWRRYVDDIFCIIKSDSLHLIQSTLHSFNSHIKFTYEAEQNFVLPFLDILIIRTPNKFHFTVYYKKTIPPQYTHFSSNSPIAYKLIQSGHYQR</sequence>
<proteinExistence type="predicted"/>
<dbReference type="Pfam" id="PF00078">
    <property type="entry name" value="RVT_1"/>
    <property type="match status" value="1"/>
</dbReference>
<dbReference type="InterPro" id="IPR000477">
    <property type="entry name" value="RT_dom"/>
</dbReference>
<feature type="domain" description="Reverse transcriptase" evidence="2">
    <location>
        <begin position="1"/>
        <end position="233"/>
    </location>
</feature>
<evidence type="ECO:0000256" key="1">
    <source>
        <dbReference type="SAM" id="MobiDB-lite"/>
    </source>
</evidence>
<gene>
    <name evidence="3" type="ORF">LAZ67_3005470</name>
</gene>
<evidence type="ECO:0000259" key="2">
    <source>
        <dbReference type="PROSITE" id="PS50878"/>
    </source>
</evidence>
<feature type="region of interest" description="Disordered" evidence="1">
    <location>
        <begin position="1"/>
        <end position="33"/>
    </location>
</feature>
<dbReference type="PROSITE" id="PS50878">
    <property type="entry name" value="RT_POL"/>
    <property type="match status" value="1"/>
</dbReference>
<evidence type="ECO:0000313" key="3">
    <source>
        <dbReference type="EMBL" id="UYV65791.1"/>
    </source>
</evidence>
<dbReference type="Proteomes" id="UP001235939">
    <property type="component" value="Chromosome 03"/>
</dbReference>
<dbReference type="SUPFAM" id="SSF56672">
    <property type="entry name" value="DNA/RNA polymerases"/>
    <property type="match status" value="1"/>
</dbReference>
<dbReference type="PANTHER" id="PTHR21301:SF10">
    <property type="entry name" value="REVERSE TRANSCRIPTASE DOMAIN-CONTAINING PROTEIN"/>
    <property type="match status" value="1"/>
</dbReference>
<feature type="compositionally biased region" description="Basic and acidic residues" evidence="1">
    <location>
        <begin position="9"/>
        <end position="33"/>
    </location>
</feature>
<accession>A0ABY6KC60</accession>
<dbReference type="EMBL" id="CP092865">
    <property type="protein sequence ID" value="UYV65791.1"/>
    <property type="molecule type" value="Genomic_DNA"/>
</dbReference>
<dbReference type="InterPro" id="IPR043502">
    <property type="entry name" value="DNA/RNA_pol_sf"/>
</dbReference>
<organism evidence="3 4">
    <name type="scientific">Cordylochernes scorpioides</name>
    <dbReference type="NCBI Taxonomy" id="51811"/>
    <lineage>
        <taxon>Eukaryota</taxon>
        <taxon>Metazoa</taxon>
        <taxon>Ecdysozoa</taxon>
        <taxon>Arthropoda</taxon>
        <taxon>Chelicerata</taxon>
        <taxon>Arachnida</taxon>
        <taxon>Pseudoscorpiones</taxon>
        <taxon>Cheliferoidea</taxon>
        <taxon>Chernetidae</taxon>
        <taxon>Cordylochernes</taxon>
    </lineage>
</organism>
<name>A0ABY6KC60_9ARAC</name>
<evidence type="ECO:0000313" key="4">
    <source>
        <dbReference type="Proteomes" id="UP001235939"/>
    </source>
</evidence>
<dbReference type="PANTHER" id="PTHR21301">
    <property type="entry name" value="REVERSE TRANSCRIPTASE"/>
    <property type="match status" value="1"/>
</dbReference>
<protein>
    <recommendedName>
        <fullName evidence="2">Reverse transcriptase domain-containing protein</fullName>
    </recommendedName>
</protein>
<keyword evidence="4" id="KW-1185">Reference proteome</keyword>